<dbReference type="Proteomes" id="UP000027946">
    <property type="component" value="Unassembled WGS sequence"/>
</dbReference>
<name>A0A069RN29_PEPLI</name>
<evidence type="ECO:0000313" key="2">
    <source>
        <dbReference type="Proteomes" id="UP000027946"/>
    </source>
</evidence>
<dbReference type="EMBL" id="JJMM01000010">
    <property type="protein sequence ID" value="KDR95582.1"/>
    <property type="molecule type" value="Genomic_DNA"/>
</dbReference>
<evidence type="ECO:0000313" key="1">
    <source>
        <dbReference type="EMBL" id="KDR95582.1"/>
    </source>
</evidence>
<reference evidence="1 2" key="1">
    <citation type="submission" date="2014-03" db="EMBL/GenBank/DDBJ databases">
        <title>Genome sequence of Clostridium litorale W6, DSM 5388.</title>
        <authorList>
            <person name="Poehlein A."/>
            <person name="Jagirdar A."/>
            <person name="Khonsari B."/>
            <person name="Chibani C.M."/>
            <person name="Gutierrez Gutierrez D.A."/>
            <person name="Davydova E."/>
            <person name="Alghaithi H.S."/>
            <person name="Nair K.P."/>
            <person name="Dhamotharan K."/>
            <person name="Chandran L."/>
            <person name="G W."/>
            <person name="Daniel R."/>
        </authorList>
    </citation>
    <scope>NUCLEOTIDE SEQUENCE [LARGE SCALE GENOMIC DNA]</scope>
    <source>
        <strain evidence="1 2">W6</strain>
    </source>
</reference>
<dbReference type="RefSeq" id="WP_038263939.1">
    <property type="nucleotide sequence ID" value="NZ_FSRH01000006.1"/>
</dbReference>
<dbReference type="eggNOG" id="ENOG5032W5C">
    <property type="taxonomic scope" value="Bacteria"/>
</dbReference>
<comment type="caution">
    <text evidence="1">The sequence shown here is derived from an EMBL/GenBank/DDBJ whole genome shotgun (WGS) entry which is preliminary data.</text>
</comment>
<proteinExistence type="predicted"/>
<gene>
    <name evidence="1" type="ORF">CLIT_10c03090</name>
</gene>
<keyword evidence="2" id="KW-1185">Reference proteome</keyword>
<dbReference type="AlphaFoldDB" id="A0A069RN29"/>
<protein>
    <submittedName>
        <fullName evidence="1">Uncharacterized protein</fullName>
    </submittedName>
</protein>
<organism evidence="1 2">
    <name type="scientific">Peptoclostridium litorale DSM 5388</name>
    <dbReference type="NCBI Taxonomy" id="1121324"/>
    <lineage>
        <taxon>Bacteria</taxon>
        <taxon>Bacillati</taxon>
        <taxon>Bacillota</taxon>
        <taxon>Clostridia</taxon>
        <taxon>Peptostreptococcales</taxon>
        <taxon>Peptoclostridiaceae</taxon>
        <taxon>Peptoclostridium</taxon>
    </lineage>
</organism>
<dbReference type="OrthoDB" id="2138703at2"/>
<sequence length="165" mass="18252">MNAMLKKLVDQGFMTESQGVYLEEAVGRKESIIVSGHKGWGILPAMATLSATAKSQFKIKQVKSFEDLSDEAEYYIIADLKDIDFAKLISDTIAIPNSSIITIKDPDHPYSLFKLLGHVFKSNADTSKVYQVVECAKTNDVKHVAKITKVTLNEKGKPVKVNFEG</sequence>
<accession>A0A069RN29</accession>